<accession>M7NJ12</accession>
<keyword evidence="6 9" id="KW-0539">Nucleus</keyword>
<evidence type="ECO:0000256" key="7">
    <source>
        <dbReference type="ARBA" id="ARBA00023274"/>
    </source>
</evidence>
<dbReference type="HOGENOM" id="CLU_048802_4_2_1"/>
<feature type="coiled-coil region" evidence="10">
    <location>
        <begin position="133"/>
        <end position="174"/>
    </location>
</feature>
<dbReference type="OrthoDB" id="448446at2759"/>
<dbReference type="GO" id="GO:0005730">
    <property type="term" value="C:nucleolus"/>
    <property type="evidence" value="ECO:0007669"/>
    <property type="project" value="UniProtKB-SubCell"/>
</dbReference>
<dbReference type="Pfam" id="PF06102">
    <property type="entry name" value="RRP36"/>
    <property type="match status" value="1"/>
</dbReference>
<comment type="similarity">
    <text evidence="2 9">Belongs to the RRP36 family.</text>
</comment>
<evidence type="ECO:0000256" key="6">
    <source>
        <dbReference type="ARBA" id="ARBA00023242"/>
    </source>
</evidence>
<name>M7NJ12_PNEMU</name>
<dbReference type="InterPro" id="IPR009292">
    <property type="entry name" value="RRP36"/>
</dbReference>
<comment type="subcellular location">
    <subcellularLocation>
        <location evidence="1 9">Nucleus</location>
        <location evidence="1 9">Nucleolus</location>
    </subcellularLocation>
</comment>
<reference evidence="12" key="1">
    <citation type="journal article" date="2016" name="Nat. Commun.">
        <title>Genome analysis of three Pneumocystis species reveals adaptation mechanisms to life exclusively in mammalian hosts.</title>
        <authorList>
            <person name="Ma L."/>
            <person name="Chen Z."/>
            <person name="Huang D.W."/>
            <person name="Kutty G."/>
            <person name="Ishihara M."/>
            <person name="Wang H."/>
            <person name="Abouelleil A."/>
            <person name="Bishop L."/>
            <person name="Davey E."/>
            <person name="Deng R."/>
            <person name="Deng X."/>
            <person name="Fan L."/>
            <person name="Fantoni G."/>
            <person name="Fitzgerald M."/>
            <person name="Gogineni E."/>
            <person name="Goldberg J.M."/>
            <person name="Handley G."/>
            <person name="Hu X."/>
            <person name="Huber C."/>
            <person name="Jiao X."/>
            <person name="Jones K."/>
            <person name="Levin J.Z."/>
            <person name="Liu Y."/>
            <person name="Macdonald P."/>
            <person name="Melnikov A."/>
            <person name="Raley C."/>
            <person name="Sassi M."/>
            <person name="Sherman B.T."/>
            <person name="Song X."/>
            <person name="Sykes S."/>
            <person name="Tran B."/>
            <person name="Walsh L."/>
            <person name="Xia Y."/>
            <person name="Yang J."/>
            <person name="Young S."/>
            <person name="Zeng Q."/>
            <person name="Zheng X."/>
            <person name="Stephens R."/>
            <person name="Nusbaum C."/>
            <person name="Birren B.W."/>
            <person name="Azadi P."/>
            <person name="Lempicki R.A."/>
            <person name="Cuomo C.A."/>
            <person name="Kovacs J.A."/>
        </authorList>
    </citation>
    <scope>NUCLEOTIDE SEQUENCE [LARGE SCALE GENOMIC DNA]</scope>
    <source>
        <strain evidence="12">B123</strain>
    </source>
</reference>
<evidence type="ECO:0000256" key="4">
    <source>
        <dbReference type="ARBA" id="ARBA00022552"/>
    </source>
</evidence>
<dbReference type="VEuPathDB" id="FungiDB:PNEG_03074"/>
<comment type="subunit">
    <text evidence="9">Associates with 90S and pre-40S pre-ribosomal particles.</text>
</comment>
<keyword evidence="12" id="KW-1185">Reference proteome</keyword>
<dbReference type="EMBL" id="AFWA02000015">
    <property type="protein sequence ID" value="EMR08598.1"/>
    <property type="molecule type" value="Genomic_DNA"/>
</dbReference>
<evidence type="ECO:0000256" key="2">
    <source>
        <dbReference type="ARBA" id="ARBA00009418"/>
    </source>
</evidence>
<keyword evidence="7 9" id="KW-0687">Ribonucleoprotein</keyword>
<evidence type="ECO:0000256" key="9">
    <source>
        <dbReference type="RuleBase" id="RU368027"/>
    </source>
</evidence>
<dbReference type="PANTHER" id="PTHR21738">
    <property type="entry name" value="RIBOSOMAL RNA PROCESSING PROTEIN 36 HOMOLOG"/>
    <property type="match status" value="1"/>
</dbReference>
<evidence type="ECO:0000313" key="11">
    <source>
        <dbReference type="EMBL" id="EMR08598.1"/>
    </source>
</evidence>
<evidence type="ECO:0000256" key="3">
    <source>
        <dbReference type="ARBA" id="ARBA00022517"/>
    </source>
</evidence>
<dbReference type="RefSeq" id="XP_007875130.1">
    <property type="nucleotide sequence ID" value="XM_007876939.1"/>
</dbReference>
<dbReference type="GO" id="GO:0030686">
    <property type="term" value="C:90S preribosome"/>
    <property type="evidence" value="ECO:0007669"/>
    <property type="project" value="TreeGrafter"/>
</dbReference>
<keyword evidence="3 9" id="KW-0690">Ribosome biogenesis</keyword>
<dbReference type="OMA" id="ERKEMPW"/>
<evidence type="ECO:0000313" key="12">
    <source>
        <dbReference type="Proteomes" id="UP000011958"/>
    </source>
</evidence>
<gene>
    <name evidence="11" type="ORF">PNEG_03074</name>
</gene>
<dbReference type="GO" id="GO:0000462">
    <property type="term" value="P:maturation of SSU-rRNA from tricistronic rRNA transcript (SSU-rRNA, 5.8S rRNA, LSU-rRNA)"/>
    <property type="evidence" value="ECO:0007669"/>
    <property type="project" value="TreeGrafter"/>
</dbReference>
<dbReference type="AlphaFoldDB" id="M7NJ12"/>
<sequence length="250" mass="29920">MNYENKTKSNIHQVSFNDQDSQVIEEELSKIPFGVLVSVKDELDNALNIKQKYQKVLDAKKQLKINKKNQEKIIKKKRSSKNAPLEMSSKKPVSRFRKVIPLTKIERRDPRFDFQDRVNLANLSSKYSFIKDYQKEELQLLKHRLKLEKNNEEKERIKKTIVSMESKLLAAQNKEEATRILREYKKNEKKKAKTGKKPFFLKKKEQKKLIEANKLSRLEGTKALDRYMKRKDKKLASKERKRLFKYRYRN</sequence>
<dbReference type="eggNOG" id="KOG3190">
    <property type="taxonomic scope" value="Eukaryota"/>
</dbReference>
<comment type="caution">
    <text evidence="11">The sequence shown here is derived from an EMBL/GenBank/DDBJ whole genome shotgun (WGS) entry which is preliminary data.</text>
</comment>
<evidence type="ECO:0000256" key="1">
    <source>
        <dbReference type="ARBA" id="ARBA00004604"/>
    </source>
</evidence>
<keyword evidence="5 10" id="KW-0175">Coiled coil</keyword>
<evidence type="ECO:0000256" key="8">
    <source>
        <dbReference type="ARBA" id="ARBA00025053"/>
    </source>
</evidence>
<dbReference type="STRING" id="1069680.M7NJ12"/>
<dbReference type="PANTHER" id="PTHR21738:SF0">
    <property type="entry name" value="RIBOSOMAL RNA PROCESSING PROTEIN 36 HOMOLOG"/>
    <property type="match status" value="1"/>
</dbReference>
<comment type="function">
    <text evidence="8 9">Component of the 90S pre-ribosome involved in the maturation of rRNAs. Required for early cleavages of the pre-RNAs in the 40S ribosomal subunit maturation pathway.</text>
</comment>
<keyword evidence="4 9" id="KW-0698">rRNA processing</keyword>
<dbReference type="GeneID" id="19896761"/>
<evidence type="ECO:0000256" key="10">
    <source>
        <dbReference type="SAM" id="Coils"/>
    </source>
</evidence>
<proteinExistence type="inferred from homology"/>
<protein>
    <recommendedName>
        <fullName evidence="9">rRNA biogenesis protein RRP36</fullName>
    </recommendedName>
</protein>
<dbReference type="Proteomes" id="UP000011958">
    <property type="component" value="Unassembled WGS sequence"/>
</dbReference>
<organism evidence="11 12">
    <name type="scientific">Pneumocystis murina (strain B123)</name>
    <name type="common">Mouse pneumocystis pneumonia agent</name>
    <name type="synonym">Pneumocystis carinii f. sp. muris</name>
    <dbReference type="NCBI Taxonomy" id="1069680"/>
    <lineage>
        <taxon>Eukaryota</taxon>
        <taxon>Fungi</taxon>
        <taxon>Dikarya</taxon>
        <taxon>Ascomycota</taxon>
        <taxon>Taphrinomycotina</taxon>
        <taxon>Pneumocystomycetes</taxon>
        <taxon>Pneumocystaceae</taxon>
        <taxon>Pneumocystis</taxon>
    </lineage>
</organism>
<evidence type="ECO:0000256" key="5">
    <source>
        <dbReference type="ARBA" id="ARBA00023054"/>
    </source>
</evidence>